<dbReference type="EMBL" id="HE575322">
    <property type="protein sequence ID" value="CCC93107.1"/>
    <property type="molecule type" value="Genomic_DNA"/>
</dbReference>
<gene>
    <name evidence="2" type="ORF">TCIL3000_9_5140</name>
</gene>
<accession>G0UUP3</accession>
<sequence>MKRIVEIGGQICRLKRFMCSRVALLRQTRQCRSVLPHQAELKHSASFHSFVPLFTTYCLHAPSTPTTRMNTRRARRNEKENESTKTRASKTRRFVNTSSATIILVKRKQSKK</sequence>
<reference evidence="2" key="1">
    <citation type="journal article" date="2012" name="Proc. Natl. Acad. Sci. U.S.A.">
        <title>Antigenic diversity is generated by distinct evolutionary mechanisms in African trypanosome species.</title>
        <authorList>
            <person name="Jackson A.P."/>
            <person name="Berry A."/>
            <person name="Aslett M."/>
            <person name="Allison H.C."/>
            <person name="Burton P."/>
            <person name="Vavrova-Anderson J."/>
            <person name="Brown R."/>
            <person name="Browne H."/>
            <person name="Corton N."/>
            <person name="Hauser H."/>
            <person name="Gamble J."/>
            <person name="Gilderthorp R."/>
            <person name="Marcello L."/>
            <person name="McQuillan J."/>
            <person name="Otto T.D."/>
            <person name="Quail M.A."/>
            <person name="Sanders M.J."/>
            <person name="van Tonder A."/>
            <person name="Ginger M.L."/>
            <person name="Field M.C."/>
            <person name="Barry J.D."/>
            <person name="Hertz-Fowler C."/>
            <person name="Berriman M."/>
        </authorList>
    </citation>
    <scope>NUCLEOTIDE SEQUENCE</scope>
    <source>
        <strain evidence="2">IL3000</strain>
    </source>
</reference>
<evidence type="ECO:0000313" key="2">
    <source>
        <dbReference type="EMBL" id="CCC93107.1"/>
    </source>
</evidence>
<name>G0UUP3_TRYCI</name>
<protein>
    <submittedName>
        <fullName evidence="2">Uncharacterized protein</fullName>
    </submittedName>
</protein>
<organism evidence="2">
    <name type="scientific">Trypanosoma congolense (strain IL3000)</name>
    <dbReference type="NCBI Taxonomy" id="1068625"/>
    <lineage>
        <taxon>Eukaryota</taxon>
        <taxon>Discoba</taxon>
        <taxon>Euglenozoa</taxon>
        <taxon>Kinetoplastea</taxon>
        <taxon>Metakinetoplastina</taxon>
        <taxon>Trypanosomatida</taxon>
        <taxon>Trypanosomatidae</taxon>
        <taxon>Trypanosoma</taxon>
        <taxon>Nannomonas</taxon>
    </lineage>
</organism>
<evidence type="ECO:0000256" key="1">
    <source>
        <dbReference type="SAM" id="MobiDB-lite"/>
    </source>
</evidence>
<dbReference type="AlphaFoldDB" id="G0UUP3"/>
<proteinExistence type="predicted"/>
<feature type="region of interest" description="Disordered" evidence="1">
    <location>
        <begin position="64"/>
        <end position="92"/>
    </location>
</feature>